<feature type="transmembrane region" description="Helical" evidence="2">
    <location>
        <begin position="263"/>
        <end position="282"/>
    </location>
</feature>
<feature type="transmembrane region" description="Helical" evidence="2">
    <location>
        <begin position="138"/>
        <end position="160"/>
    </location>
</feature>
<sequence>MIRQFCNIMYLLLIEIIFGAYGLLFLYSIEKKEVPLFSYFAFVMFGSISFSLLLLKFREKAKLLFLIFILPILYFLGKWLGFDPFANLLIALLIFWRTLSHFNEQDKQNEGKWILFTILTGIFLIYFSGLTSEKNMKLIGAIMILQVGFIIIGGFFHRWLDMNVKIRHKKQFFLPLLAIVSGISVIGFILALGMKLYEKLFFSFLSVIVAIIAFISSPFFNWAENQDWSEKVAFLNNDQVLQEETADPDVLEGLGRQAAIDPAIIGAIVLVVSSIFIFIYIYKRYKMKRAEDSIERNSAFSTESFSLSRDGLFFQKDTMKPSADSIRKEIYTFEKFAKKRKLGRFPFETLSDWFKRIEISDYNEINTIYEKLRYGLIPYTDNELKLVKEKLQLKKQELREKERELIRHKNN</sequence>
<organism evidence="3 4">
    <name type="scientific">Cytobacillus depressus</name>
    <dbReference type="NCBI Taxonomy" id="1602942"/>
    <lineage>
        <taxon>Bacteria</taxon>
        <taxon>Bacillati</taxon>
        <taxon>Bacillota</taxon>
        <taxon>Bacilli</taxon>
        <taxon>Bacillales</taxon>
        <taxon>Bacillaceae</taxon>
        <taxon>Cytobacillus</taxon>
    </lineage>
</organism>
<dbReference type="OrthoDB" id="2987426at2"/>
<name>A0A6L3VDH9_9BACI</name>
<keyword evidence="2" id="KW-0812">Transmembrane</keyword>
<dbReference type="Proteomes" id="UP000481030">
    <property type="component" value="Unassembled WGS sequence"/>
</dbReference>
<feature type="coiled-coil region" evidence="1">
    <location>
        <begin position="381"/>
        <end position="411"/>
    </location>
</feature>
<keyword evidence="2" id="KW-0472">Membrane</keyword>
<feature type="transmembrane region" description="Helical" evidence="2">
    <location>
        <begin position="64"/>
        <end position="93"/>
    </location>
</feature>
<keyword evidence="2" id="KW-1133">Transmembrane helix</keyword>
<evidence type="ECO:0000256" key="1">
    <source>
        <dbReference type="SAM" id="Coils"/>
    </source>
</evidence>
<evidence type="ECO:0008006" key="5">
    <source>
        <dbReference type="Google" id="ProtNLM"/>
    </source>
</evidence>
<gene>
    <name evidence="3" type="ORF">F7731_06820</name>
</gene>
<feature type="transmembrane region" description="Helical" evidence="2">
    <location>
        <begin position="200"/>
        <end position="220"/>
    </location>
</feature>
<dbReference type="EMBL" id="WBOS01000002">
    <property type="protein sequence ID" value="KAB2337321.1"/>
    <property type="molecule type" value="Genomic_DNA"/>
</dbReference>
<feature type="transmembrane region" description="Helical" evidence="2">
    <location>
        <begin position="7"/>
        <end position="29"/>
    </location>
</feature>
<feature type="transmembrane region" description="Helical" evidence="2">
    <location>
        <begin position="35"/>
        <end position="55"/>
    </location>
</feature>
<keyword evidence="4" id="KW-1185">Reference proteome</keyword>
<evidence type="ECO:0000313" key="4">
    <source>
        <dbReference type="Proteomes" id="UP000481030"/>
    </source>
</evidence>
<reference evidence="3 4" key="1">
    <citation type="journal article" date="2016" name="Antonie Van Leeuwenhoek">
        <title>Bacillus depressus sp. nov., isolated from soil of a sunflower field.</title>
        <authorList>
            <person name="Wei X."/>
            <person name="Xin D."/>
            <person name="Xin Y."/>
            <person name="Zhang H."/>
            <person name="Wang T."/>
            <person name="Zhang J."/>
        </authorList>
    </citation>
    <scope>NUCLEOTIDE SEQUENCE [LARGE SCALE GENOMIC DNA]</scope>
    <source>
        <strain evidence="3 4">BZ1</strain>
    </source>
</reference>
<evidence type="ECO:0000313" key="3">
    <source>
        <dbReference type="EMBL" id="KAB2337321.1"/>
    </source>
</evidence>
<protein>
    <recommendedName>
        <fullName evidence="5">DUF4129 domain-containing protein</fullName>
    </recommendedName>
</protein>
<evidence type="ECO:0000256" key="2">
    <source>
        <dbReference type="SAM" id="Phobius"/>
    </source>
</evidence>
<feature type="transmembrane region" description="Helical" evidence="2">
    <location>
        <begin position="172"/>
        <end position="193"/>
    </location>
</feature>
<dbReference type="AlphaFoldDB" id="A0A6L3VDH9"/>
<accession>A0A6L3VDH9</accession>
<keyword evidence="1" id="KW-0175">Coiled coil</keyword>
<proteinExistence type="predicted"/>
<comment type="caution">
    <text evidence="3">The sequence shown here is derived from an EMBL/GenBank/DDBJ whole genome shotgun (WGS) entry which is preliminary data.</text>
</comment>
<dbReference type="RefSeq" id="WP_151534013.1">
    <property type="nucleotide sequence ID" value="NZ_WBOS01000002.1"/>
</dbReference>
<feature type="transmembrane region" description="Helical" evidence="2">
    <location>
        <begin position="113"/>
        <end position="131"/>
    </location>
</feature>